<keyword evidence="5" id="KW-0804">Transcription</keyword>
<dbReference type="AlphaFoldDB" id="A0AAF0X5V5"/>
<evidence type="ECO:0000256" key="4">
    <source>
        <dbReference type="ARBA" id="ARBA00023125"/>
    </source>
</evidence>
<dbReference type="Pfam" id="PF00170">
    <property type="entry name" value="bZIP_1"/>
    <property type="match status" value="1"/>
</dbReference>
<dbReference type="Pfam" id="PF07777">
    <property type="entry name" value="MFMR"/>
    <property type="match status" value="1"/>
</dbReference>
<name>A0AAF0X5V5_DAUCS</name>
<evidence type="ECO:0000313" key="10">
    <source>
        <dbReference type="EMBL" id="WOH00346.1"/>
    </source>
</evidence>
<dbReference type="GO" id="GO:0000976">
    <property type="term" value="F:transcription cis-regulatory region binding"/>
    <property type="evidence" value="ECO:0007669"/>
    <property type="project" value="UniProtKB-ARBA"/>
</dbReference>
<dbReference type="InterPro" id="IPR045314">
    <property type="entry name" value="bZIP_plant_GBF1"/>
</dbReference>
<sequence>MSDGEEGTLMRHSKPASSVQEVPKVTAPGPDRLSSVQAFHGKAAAYYATIVASSTRHPNMWRSQDIPYAIPLQYPALFPPGGILAHLTMPLESAAGKDGNPDQRVRVACMKPTYLFVLLSDKFELRREKRKQTNWESARRSRLRKQYEYEEVQHRVHALNNENHFLREELQKVSEECNKVTSKNDSIKVWHDLFLLQALLKVAGVVAVVHLIRETSLKLRMVVA</sequence>
<gene>
    <name evidence="10" type="ORF">DCAR_0519705</name>
</gene>
<comment type="subcellular location">
    <subcellularLocation>
        <location evidence="1">Nucleus</location>
    </subcellularLocation>
</comment>
<keyword evidence="6" id="KW-0539">Nucleus</keyword>
<dbReference type="InterPro" id="IPR004827">
    <property type="entry name" value="bZIP"/>
</dbReference>
<evidence type="ECO:0000256" key="3">
    <source>
        <dbReference type="ARBA" id="ARBA00023015"/>
    </source>
</evidence>
<feature type="region of interest" description="Disordered" evidence="8">
    <location>
        <begin position="1"/>
        <end position="29"/>
    </location>
</feature>
<dbReference type="GO" id="GO:0003700">
    <property type="term" value="F:DNA-binding transcription factor activity"/>
    <property type="evidence" value="ECO:0007669"/>
    <property type="project" value="InterPro"/>
</dbReference>
<feature type="coiled-coil region" evidence="7">
    <location>
        <begin position="149"/>
        <end position="183"/>
    </location>
</feature>
<dbReference type="InterPro" id="IPR046347">
    <property type="entry name" value="bZIP_sf"/>
</dbReference>
<dbReference type="Gene3D" id="1.20.5.170">
    <property type="match status" value="1"/>
</dbReference>
<dbReference type="Proteomes" id="UP000077755">
    <property type="component" value="Chromosome 5"/>
</dbReference>
<evidence type="ECO:0000256" key="2">
    <source>
        <dbReference type="ARBA" id="ARBA00007163"/>
    </source>
</evidence>
<evidence type="ECO:0000256" key="8">
    <source>
        <dbReference type="SAM" id="MobiDB-lite"/>
    </source>
</evidence>
<dbReference type="CDD" id="cd14702">
    <property type="entry name" value="bZIP_plant_GBF1"/>
    <property type="match status" value="1"/>
</dbReference>
<dbReference type="EMBL" id="CP093347">
    <property type="protein sequence ID" value="WOH00346.1"/>
    <property type="molecule type" value="Genomic_DNA"/>
</dbReference>
<feature type="domain" description="BZIP" evidence="9">
    <location>
        <begin position="124"/>
        <end position="187"/>
    </location>
</feature>
<accession>A0AAF0X5V5</accession>
<reference evidence="10" key="1">
    <citation type="journal article" date="2016" name="Nat. Genet.">
        <title>A high-quality carrot genome assembly provides new insights into carotenoid accumulation and asterid genome evolution.</title>
        <authorList>
            <person name="Iorizzo M."/>
            <person name="Ellison S."/>
            <person name="Senalik D."/>
            <person name="Zeng P."/>
            <person name="Satapoomin P."/>
            <person name="Huang J."/>
            <person name="Bowman M."/>
            <person name="Iovene M."/>
            <person name="Sanseverino W."/>
            <person name="Cavagnaro P."/>
            <person name="Yildiz M."/>
            <person name="Macko-Podgorni A."/>
            <person name="Moranska E."/>
            <person name="Grzebelus E."/>
            <person name="Grzebelus D."/>
            <person name="Ashrafi H."/>
            <person name="Zheng Z."/>
            <person name="Cheng S."/>
            <person name="Spooner D."/>
            <person name="Van Deynze A."/>
            <person name="Simon P."/>
        </authorList>
    </citation>
    <scope>NUCLEOTIDE SEQUENCE</scope>
    <source>
        <tissue evidence="10">Leaf</tissue>
    </source>
</reference>
<dbReference type="SUPFAM" id="SSF57959">
    <property type="entry name" value="Leucine zipper domain"/>
    <property type="match status" value="1"/>
</dbReference>
<evidence type="ECO:0000259" key="9">
    <source>
        <dbReference type="PROSITE" id="PS50217"/>
    </source>
</evidence>
<dbReference type="PANTHER" id="PTHR45967">
    <property type="entry name" value="G-BOX-BINDING FACTOR 3-RELATED"/>
    <property type="match status" value="1"/>
</dbReference>
<evidence type="ECO:0000256" key="6">
    <source>
        <dbReference type="ARBA" id="ARBA00023242"/>
    </source>
</evidence>
<dbReference type="InterPro" id="IPR044827">
    <property type="entry name" value="GBF-like"/>
</dbReference>
<reference evidence="10" key="2">
    <citation type="submission" date="2022-03" db="EMBL/GenBank/DDBJ databases">
        <title>Draft title - Genomic analysis of global carrot germplasm unveils the trajectory of domestication and the origin of high carotenoid orange carrot.</title>
        <authorList>
            <person name="Iorizzo M."/>
            <person name="Ellison S."/>
            <person name="Senalik D."/>
            <person name="Macko-Podgorni A."/>
            <person name="Grzebelus D."/>
            <person name="Bostan H."/>
            <person name="Rolling W."/>
            <person name="Curaba J."/>
            <person name="Simon P."/>
        </authorList>
    </citation>
    <scope>NUCLEOTIDE SEQUENCE</scope>
    <source>
        <tissue evidence="10">Leaf</tissue>
    </source>
</reference>
<evidence type="ECO:0000256" key="1">
    <source>
        <dbReference type="ARBA" id="ARBA00004123"/>
    </source>
</evidence>
<evidence type="ECO:0000256" key="7">
    <source>
        <dbReference type="SAM" id="Coils"/>
    </source>
</evidence>
<proteinExistence type="inferred from homology"/>
<dbReference type="GO" id="GO:0005634">
    <property type="term" value="C:nucleus"/>
    <property type="evidence" value="ECO:0007669"/>
    <property type="project" value="UniProtKB-SubCell"/>
</dbReference>
<keyword evidence="3" id="KW-0805">Transcription regulation</keyword>
<keyword evidence="7" id="KW-0175">Coiled coil</keyword>
<keyword evidence="11" id="KW-1185">Reference proteome</keyword>
<dbReference type="SMART" id="SM00338">
    <property type="entry name" value="BRLZ"/>
    <property type="match status" value="1"/>
</dbReference>
<keyword evidence="4" id="KW-0238">DNA-binding</keyword>
<protein>
    <recommendedName>
        <fullName evidence="9">BZIP domain-containing protein</fullName>
    </recommendedName>
</protein>
<organism evidence="10 11">
    <name type="scientific">Daucus carota subsp. sativus</name>
    <name type="common">Carrot</name>
    <dbReference type="NCBI Taxonomy" id="79200"/>
    <lineage>
        <taxon>Eukaryota</taxon>
        <taxon>Viridiplantae</taxon>
        <taxon>Streptophyta</taxon>
        <taxon>Embryophyta</taxon>
        <taxon>Tracheophyta</taxon>
        <taxon>Spermatophyta</taxon>
        <taxon>Magnoliopsida</taxon>
        <taxon>eudicotyledons</taxon>
        <taxon>Gunneridae</taxon>
        <taxon>Pentapetalae</taxon>
        <taxon>asterids</taxon>
        <taxon>campanulids</taxon>
        <taxon>Apiales</taxon>
        <taxon>Apiaceae</taxon>
        <taxon>Apioideae</taxon>
        <taxon>Scandiceae</taxon>
        <taxon>Daucinae</taxon>
        <taxon>Daucus</taxon>
        <taxon>Daucus sect. Daucus</taxon>
    </lineage>
</organism>
<evidence type="ECO:0000313" key="11">
    <source>
        <dbReference type="Proteomes" id="UP000077755"/>
    </source>
</evidence>
<evidence type="ECO:0000256" key="5">
    <source>
        <dbReference type="ARBA" id="ARBA00023163"/>
    </source>
</evidence>
<dbReference type="PROSITE" id="PS50217">
    <property type="entry name" value="BZIP"/>
    <property type="match status" value="1"/>
</dbReference>
<dbReference type="PANTHER" id="PTHR45967:SF20">
    <property type="entry name" value="G-BOX-BINDING FACTOR 1"/>
    <property type="match status" value="1"/>
</dbReference>
<comment type="similarity">
    <text evidence="2">Belongs to the bZIP family.</text>
</comment>
<dbReference type="InterPro" id="IPR012900">
    <property type="entry name" value="MFMR"/>
</dbReference>